<evidence type="ECO:0000313" key="1">
    <source>
        <dbReference type="EMBL" id="TKC83851.1"/>
    </source>
</evidence>
<organism evidence="1 2">
    <name type="scientific">Trinickia terrae</name>
    <dbReference type="NCBI Taxonomy" id="2571161"/>
    <lineage>
        <taxon>Bacteria</taxon>
        <taxon>Pseudomonadati</taxon>
        <taxon>Pseudomonadota</taxon>
        <taxon>Betaproteobacteria</taxon>
        <taxon>Burkholderiales</taxon>
        <taxon>Burkholderiaceae</taxon>
        <taxon>Trinickia</taxon>
    </lineage>
</organism>
<sequence length="82" mass="9173">MDEIVLLEHRIAQQEAQINTLFGLCSALLRALPTDTREDALQYFRTECASLIGATADGTDGADVQVDEIREMHDAMCSRFRD</sequence>
<dbReference type="Proteomes" id="UP000305539">
    <property type="component" value="Unassembled WGS sequence"/>
</dbReference>
<accession>A0A4U1HRA2</accession>
<gene>
    <name evidence="1" type="ORF">FAZ69_22725</name>
</gene>
<name>A0A4U1HRA2_9BURK</name>
<keyword evidence="2" id="KW-1185">Reference proteome</keyword>
<dbReference type="EMBL" id="SWJE01000013">
    <property type="protein sequence ID" value="TKC83851.1"/>
    <property type="molecule type" value="Genomic_DNA"/>
</dbReference>
<proteinExistence type="predicted"/>
<protein>
    <submittedName>
        <fullName evidence="1">Uncharacterized protein</fullName>
    </submittedName>
</protein>
<dbReference type="AlphaFoldDB" id="A0A4U1HRA2"/>
<comment type="caution">
    <text evidence="1">The sequence shown here is derived from an EMBL/GenBank/DDBJ whole genome shotgun (WGS) entry which is preliminary data.</text>
</comment>
<evidence type="ECO:0000313" key="2">
    <source>
        <dbReference type="Proteomes" id="UP000305539"/>
    </source>
</evidence>
<dbReference type="RefSeq" id="WP_136897355.1">
    <property type="nucleotide sequence ID" value="NZ_SWJE01000013.1"/>
</dbReference>
<reference evidence="1 2" key="1">
    <citation type="submission" date="2019-04" db="EMBL/GenBank/DDBJ databases">
        <title>Trinickia sp. 7GSK02, isolated from subtropical forest soil.</title>
        <authorList>
            <person name="Gao Z.-H."/>
            <person name="Qiu L.-H."/>
        </authorList>
    </citation>
    <scope>NUCLEOTIDE SEQUENCE [LARGE SCALE GENOMIC DNA]</scope>
    <source>
        <strain evidence="1 2">7GSK02</strain>
    </source>
</reference>